<proteinExistence type="predicted"/>
<sequence length="59" mass="6937">MKRFEMGQVVKLATNPDILFEIVDVNSLDNTYEIRMKVEQSFSLYYQNIAAEMLFLIES</sequence>
<protein>
    <submittedName>
        <fullName evidence="1">Uncharacterized protein</fullName>
    </submittedName>
</protein>
<gene>
    <name evidence="1" type="ORF">KPC_2224</name>
</gene>
<evidence type="ECO:0000313" key="1">
    <source>
        <dbReference type="EMBL" id="SPL71046.1"/>
    </source>
</evidence>
<accession>A0A2U3N045</accession>
<name>A0A2U3N045_9GAMM</name>
<keyword evidence="2" id="KW-1185">Reference proteome</keyword>
<dbReference type="InParanoid" id="A0A2U3N045"/>
<dbReference type="Proteomes" id="UP000245974">
    <property type="component" value="Unassembled WGS sequence"/>
</dbReference>
<dbReference type="RefSeq" id="WP_121974495.1">
    <property type="nucleotide sequence ID" value="NZ_OOGT01000100.1"/>
</dbReference>
<dbReference type="OrthoDB" id="6712073at2"/>
<reference evidence="2" key="1">
    <citation type="submission" date="2018-03" db="EMBL/GenBank/DDBJ databases">
        <authorList>
            <person name="Blom J."/>
        </authorList>
    </citation>
    <scope>NUCLEOTIDE SEQUENCE [LARGE SCALE GENOMIC DNA]</scope>
    <source>
        <strain evidence="2">KPC-SM-21</strain>
    </source>
</reference>
<dbReference type="EMBL" id="OOGT01000100">
    <property type="protein sequence ID" value="SPL71046.1"/>
    <property type="molecule type" value="Genomic_DNA"/>
</dbReference>
<organism evidence="1 2">
    <name type="scientific">Acinetobacter stercoris</name>
    <dbReference type="NCBI Taxonomy" id="2126983"/>
    <lineage>
        <taxon>Bacteria</taxon>
        <taxon>Pseudomonadati</taxon>
        <taxon>Pseudomonadota</taxon>
        <taxon>Gammaproteobacteria</taxon>
        <taxon>Moraxellales</taxon>
        <taxon>Moraxellaceae</taxon>
        <taxon>Acinetobacter</taxon>
    </lineage>
</organism>
<evidence type="ECO:0000313" key="2">
    <source>
        <dbReference type="Proteomes" id="UP000245974"/>
    </source>
</evidence>
<dbReference type="AlphaFoldDB" id="A0A2U3N045"/>